<dbReference type="STRING" id="425514.SAMN05443550_10353"/>
<dbReference type="EMBL" id="FNRA01000003">
    <property type="protein sequence ID" value="SEA37802.1"/>
    <property type="molecule type" value="Genomic_DNA"/>
</dbReference>
<organism evidence="1 2">
    <name type="scientific">Pedobacter hartonius</name>
    <dbReference type="NCBI Taxonomy" id="425514"/>
    <lineage>
        <taxon>Bacteria</taxon>
        <taxon>Pseudomonadati</taxon>
        <taxon>Bacteroidota</taxon>
        <taxon>Sphingobacteriia</taxon>
        <taxon>Sphingobacteriales</taxon>
        <taxon>Sphingobacteriaceae</taxon>
        <taxon>Pedobacter</taxon>
    </lineage>
</organism>
<evidence type="ECO:0000313" key="1">
    <source>
        <dbReference type="EMBL" id="SEA37802.1"/>
    </source>
</evidence>
<reference evidence="1 2" key="1">
    <citation type="submission" date="2016-10" db="EMBL/GenBank/DDBJ databases">
        <authorList>
            <person name="de Groot N.N."/>
        </authorList>
    </citation>
    <scope>NUCLEOTIDE SEQUENCE [LARGE SCALE GENOMIC DNA]</scope>
    <source>
        <strain evidence="1 2">DSM 19033</strain>
    </source>
</reference>
<dbReference type="Proteomes" id="UP000198850">
    <property type="component" value="Unassembled WGS sequence"/>
</dbReference>
<keyword evidence="2" id="KW-1185">Reference proteome</keyword>
<sequence length="102" mass="11006">MKNSALITGAGAFAGEAVSQGSIVQPASGTTRKKNKNNMANAGYIRNLALAIISALTIEEHSLVYSVINIIRVLFLDLTNRQNALSDSYSYAHLPELNKLKE</sequence>
<accession>A0A1H4AQ10</accession>
<gene>
    <name evidence="1" type="ORF">SAMN05443550_10353</name>
</gene>
<dbReference type="RefSeq" id="WP_139298266.1">
    <property type="nucleotide sequence ID" value="NZ_FNRA01000003.1"/>
</dbReference>
<protein>
    <submittedName>
        <fullName evidence="1">Uncharacterized protein</fullName>
    </submittedName>
</protein>
<evidence type="ECO:0000313" key="2">
    <source>
        <dbReference type="Proteomes" id="UP000198850"/>
    </source>
</evidence>
<name>A0A1H4AQ10_9SPHI</name>
<dbReference type="AlphaFoldDB" id="A0A1H4AQ10"/>
<proteinExistence type="predicted"/>